<dbReference type="SUPFAM" id="SSF54862">
    <property type="entry name" value="4Fe-4S ferredoxins"/>
    <property type="match status" value="1"/>
</dbReference>
<dbReference type="EMBL" id="CP002547">
    <property type="protein sequence ID" value="ADY57125.1"/>
    <property type="molecule type" value="Genomic_DNA"/>
</dbReference>
<proteinExistence type="predicted"/>
<keyword evidence="1" id="KW-0813">Transport</keyword>
<keyword evidence="7" id="KW-0472">Membrane</keyword>
<name>F0SYL3_SYNGF</name>
<dbReference type="HOGENOM" id="CLU_100907_1_0_9"/>
<keyword evidence="7" id="KW-1133">Transmembrane helix</keyword>
<dbReference type="PROSITE" id="PS00198">
    <property type="entry name" value="4FE4S_FER_1"/>
    <property type="match status" value="1"/>
</dbReference>
<evidence type="ECO:0000256" key="1">
    <source>
        <dbReference type="ARBA" id="ARBA00022448"/>
    </source>
</evidence>
<keyword evidence="4" id="KW-0249">Electron transport</keyword>
<feature type="transmembrane region" description="Helical" evidence="7">
    <location>
        <begin position="83"/>
        <end position="104"/>
    </location>
</feature>
<evidence type="ECO:0000256" key="7">
    <source>
        <dbReference type="SAM" id="Phobius"/>
    </source>
</evidence>
<dbReference type="STRING" id="645991.Sgly_2855"/>
<keyword evidence="10" id="KW-1185">Reference proteome</keyword>
<keyword evidence="5" id="KW-0408">Iron</keyword>
<evidence type="ECO:0000256" key="5">
    <source>
        <dbReference type="ARBA" id="ARBA00023004"/>
    </source>
</evidence>
<evidence type="ECO:0000313" key="9">
    <source>
        <dbReference type="EMBL" id="ADY57125.1"/>
    </source>
</evidence>
<feature type="transmembrane region" description="Helical" evidence="7">
    <location>
        <begin position="110"/>
        <end position="130"/>
    </location>
</feature>
<dbReference type="PANTHER" id="PTHR30176:SF3">
    <property type="entry name" value="FERREDOXIN-TYPE PROTEIN NAPH"/>
    <property type="match status" value="1"/>
</dbReference>
<dbReference type="Proteomes" id="UP000007488">
    <property type="component" value="Chromosome"/>
</dbReference>
<keyword evidence="6" id="KW-0411">Iron-sulfur</keyword>
<dbReference type="PANTHER" id="PTHR30176">
    <property type="entry name" value="FERREDOXIN-TYPE PROTEIN NAPH"/>
    <property type="match status" value="1"/>
</dbReference>
<dbReference type="GO" id="GO:0005886">
    <property type="term" value="C:plasma membrane"/>
    <property type="evidence" value="ECO:0007669"/>
    <property type="project" value="TreeGrafter"/>
</dbReference>
<dbReference type="KEGG" id="sgy:Sgly_2855"/>
<feature type="domain" description="4Fe-4S ferredoxin-type" evidence="8">
    <location>
        <begin position="191"/>
        <end position="218"/>
    </location>
</feature>
<dbReference type="GO" id="GO:0046872">
    <property type="term" value="F:metal ion binding"/>
    <property type="evidence" value="ECO:0007669"/>
    <property type="project" value="UniProtKB-KW"/>
</dbReference>
<dbReference type="InterPro" id="IPR017896">
    <property type="entry name" value="4Fe4S_Fe-S-bd"/>
</dbReference>
<dbReference type="AlphaFoldDB" id="F0SYL3"/>
<dbReference type="eggNOG" id="COG0348">
    <property type="taxonomic scope" value="Bacteria"/>
</dbReference>
<dbReference type="GO" id="GO:0051539">
    <property type="term" value="F:4 iron, 4 sulfur cluster binding"/>
    <property type="evidence" value="ECO:0007669"/>
    <property type="project" value="UniProtKB-KW"/>
</dbReference>
<reference evidence="9 10" key="1">
    <citation type="journal article" date="2011" name="Stand. Genomic Sci.">
        <title>Complete genome sequence of Syntrophobotulus glycolicus type strain (FlGlyR).</title>
        <authorList>
            <person name="Han C."/>
            <person name="Mwirichia R."/>
            <person name="Chertkov O."/>
            <person name="Held B."/>
            <person name="Lapidus A."/>
            <person name="Nolan M."/>
            <person name="Lucas S."/>
            <person name="Hammon N."/>
            <person name="Deshpande S."/>
            <person name="Cheng J.F."/>
            <person name="Tapia R."/>
            <person name="Goodwin L."/>
            <person name="Pitluck S."/>
            <person name="Huntemann M."/>
            <person name="Liolios K."/>
            <person name="Ivanova N."/>
            <person name="Pagani I."/>
            <person name="Mavromatis K."/>
            <person name="Ovchinikova G."/>
            <person name="Pati A."/>
            <person name="Chen A."/>
            <person name="Palaniappan K."/>
            <person name="Land M."/>
            <person name="Hauser L."/>
            <person name="Brambilla E.M."/>
            <person name="Rohde M."/>
            <person name="Spring S."/>
            <person name="Sikorski J."/>
            <person name="Goker M."/>
            <person name="Woyke T."/>
            <person name="Bristow J."/>
            <person name="Eisen J.A."/>
            <person name="Markowitz V."/>
            <person name="Hugenholtz P."/>
            <person name="Kyrpides N.C."/>
            <person name="Klenk H.P."/>
            <person name="Detter J.C."/>
        </authorList>
    </citation>
    <scope>NUCLEOTIDE SEQUENCE [LARGE SCALE GENOMIC DNA]</scope>
    <source>
        <strain evidence="10">DSM 8271 / FlGlyR</strain>
    </source>
</reference>
<dbReference type="InterPro" id="IPR051684">
    <property type="entry name" value="Electron_Trans/Redox"/>
</dbReference>
<accession>F0SYL3</accession>
<organism evidence="9 10">
    <name type="scientific">Syntrophobotulus glycolicus (strain DSM 8271 / FlGlyR)</name>
    <dbReference type="NCBI Taxonomy" id="645991"/>
    <lineage>
        <taxon>Bacteria</taxon>
        <taxon>Bacillati</taxon>
        <taxon>Bacillota</taxon>
        <taxon>Clostridia</taxon>
        <taxon>Eubacteriales</taxon>
        <taxon>Desulfitobacteriaceae</taxon>
        <taxon>Syntrophobotulus</taxon>
    </lineage>
</organism>
<keyword evidence="2" id="KW-0004">4Fe-4S</keyword>
<dbReference type="RefSeq" id="WP_013625945.1">
    <property type="nucleotide sequence ID" value="NC_015172.1"/>
</dbReference>
<evidence type="ECO:0000256" key="6">
    <source>
        <dbReference type="ARBA" id="ARBA00023014"/>
    </source>
</evidence>
<gene>
    <name evidence="9" type="ordered locus">Sgly_2855</name>
</gene>
<reference evidence="10" key="2">
    <citation type="submission" date="2011-02" db="EMBL/GenBank/DDBJ databases">
        <title>The complete genome of Syntrophobotulus glycolicus DSM 8271.</title>
        <authorList>
            <person name="Lucas S."/>
            <person name="Copeland A."/>
            <person name="Lapidus A."/>
            <person name="Bruce D."/>
            <person name="Goodwin L."/>
            <person name="Pitluck S."/>
            <person name="Kyrpides N."/>
            <person name="Mavromatis K."/>
            <person name="Pagani I."/>
            <person name="Ivanova N."/>
            <person name="Mikhailova N."/>
            <person name="Chertkov O."/>
            <person name="Held B."/>
            <person name="Detter J.C."/>
            <person name="Tapia R."/>
            <person name="Han C."/>
            <person name="Land M."/>
            <person name="Hauser L."/>
            <person name="Markowitz V."/>
            <person name="Cheng J.-F."/>
            <person name="Hugenholtz P."/>
            <person name="Woyke T."/>
            <person name="Wu D."/>
            <person name="Spring S."/>
            <person name="Schroeder M."/>
            <person name="Brambilla E."/>
            <person name="Klenk H.-P."/>
            <person name="Eisen J.A."/>
        </authorList>
    </citation>
    <scope>NUCLEOTIDE SEQUENCE [LARGE SCALE GENOMIC DNA]</scope>
    <source>
        <strain evidence="10">DSM 8271 / FlGlyR</strain>
    </source>
</reference>
<dbReference type="Pfam" id="PF13187">
    <property type="entry name" value="Fer4_9"/>
    <property type="match status" value="1"/>
</dbReference>
<evidence type="ECO:0000259" key="8">
    <source>
        <dbReference type="PROSITE" id="PS51379"/>
    </source>
</evidence>
<evidence type="ECO:0000313" key="10">
    <source>
        <dbReference type="Proteomes" id="UP000007488"/>
    </source>
</evidence>
<feature type="transmembrane region" description="Helical" evidence="7">
    <location>
        <begin position="12"/>
        <end position="45"/>
    </location>
</feature>
<dbReference type="InterPro" id="IPR017900">
    <property type="entry name" value="4Fe4S_Fe_S_CS"/>
</dbReference>
<dbReference type="PROSITE" id="PS51379">
    <property type="entry name" value="4FE4S_FER_2"/>
    <property type="match status" value="1"/>
</dbReference>
<keyword evidence="7" id="KW-0812">Transmembrane</keyword>
<dbReference type="Pfam" id="PF12801">
    <property type="entry name" value="Fer4_5"/>
    <property type="match status" value="2"/>
</dbReference>
<dbReference type="OrthoDB" id="9786132at2"/>
<sequence>MPSVKKLVHKWIWTVLLSFCLIGLIYPVIGLIAIICMSAPIIVALFKGRMWCGSFCPRGSFNDTILAKFSHGKALPSFLKSRLFRNLFFILLMGAFALQLILAWGNITHIGLVFVRMVIVTTLIAIVLGISFNQRTWCRICPMGTIARYASQTTILKIKPHHITFQKQGCTNCKICSKSCVMGIDVLTYKNAGKVTDADCLKCRVCVDRCPKKSLYIA</sequence>
<protein>
    <submittedName>
        <fullName evidence="9">4Fe-4S ferredoxin iron-sulfur binding domain protein</fullName>
    </submittedName>
</protein>
<keyword evidence="3" id="KW-0479">Metal-binding</keyword>
<evidence type="ECO:0000256" key="3">
    <source>
        <dbReference type="ARBA" id="ARBA00022723"/>
    </source>
</evidence>
<evidence type="ECO:0000256" key="2">
    <source>
        <dbReference type="ARBA" id="ARBA00022485"/>
    </source>
</evidence>
<evidence type="ECO:0000256" key="4">
    <source>
        <dbReference type="ARBA" id="ARBA00022982"/>
    </source>
</evidence>